<feature type="domain" description="C2H2-type" evidence="9">
    <location>
        <begin position="576"/>
        <end position="598"/>
    </location>
</feature>
<sequence length="675" mass="71129">MSRRLACSSGAALFAACHAPGTPSSVPPSLTSSCSLVTGKVGQLLAAGGFLNTRVVLQKAAGLPRGGGSASSSPLASSTSSTSSAAPSNFNFSVPLLSLAPPPAFTHEHLAYAHCPICRQYLHVCDMYLHLTSKHKELNPKHCQKMCNERLELYQRKIGTPLTKDTSLSSTSTLFGGAATPGGTIDTTNKKVMHDFLPTILDGGGYICNWCERRDIIHATRDQFLRHVVKDHPELDVDEIEEKIPRNGGGAVKKSVAGAPGGYSAAAVTPSAATPRRRLANVIQGIAETVVSAPPVPFTTASIPSAPPAPSSASTTTAPPPDFTCELCAKPYPNELFLLQHFESAHPYGELISSSSTTVSFSEHDGRPSLTSSGGGGARKLVENISDISRAQQLDAVMGVVAGNKGGFIADCDLCAPKLMRFTLPSALYAHLKIKHPTVDAEAELKRLSKKDVKSFPCPVCKKVFGSAEAMKAHHGEKHGVQATSTSNSTGGVSTAASTLLNAGALANPYWCHTCEKGFTTGKALLGHLTTKHGMSSDVHPCPACKRVFSDAYSLIEHVSLVHKSLSSKSIVAPEYACSECERVFLNTADRVKHTSKHHPNAVAKDSGVSLIPSVPRRVKSTTLEPPMADSDQNAAATATTTNTGPRKASSSRRVTVANSNAETTSIRSEDIEIV</sequence>
<comment type="subcellular location">
    <subcellularLocation>
        <location evidence="1">Nucleus</location>
    </subcellularLocation>
</comment>
<dbReference type="AlphaFoldDB" id="A0A0S4JVS9"/>
<feature type="domain" description="C2H2-type" evidence="9">
    <location>
        <begin position="540"/>
        <end position="568"/>
    </location>
</feature>
<dbReference type="OMA" id="YAACPMC"/>
<keyword evidence="4 7" id="KW-0863">Zinc-finger</keyword>
<feature type="region of interest" description="Disordered" evidence="8">
    <location>
        <begin position="622"/>
        <end position="675"/>
    </location>
</feature>
<dbReference type="Proteomes" id="UP000051952">
    <property type="component" value="Unassembled WGS sequence"/>
</dbReference>
<keyword evidence="2" id="KW-0479">Metal-binding</keyword>
<evidence type="ECO:0000256" key="8">
    <source>
        <dbReference type="SAM" id="MobiDB-lite"/>
    </source>
</evidence>
<dbReference type="PROSITE" id="PS51257">
    <property type="entry name" value="PROKAR_LIPOPROTEIN"/>
    <property type="match status" value="1"/>
</dbReference>
<name>A0A0S4JVS9_BODSA</name>
<dbReference type="OrthoDB" id="5803930at2759"/>
<evidence type="ECO:0000256" key="2">
    <source>
        <dbReference type="ARBA" id="ARBA00022723"/>
    </source>
</evidence>
<proteinExistence type="predicted"/>
<dbReference type="InterPro" id="IPR050888">
    <property type="entry name" value="ZnF_C2H2-type_TF"/>
</dbReference>
<protein>
    <submittedName>
        <fullName evidence="10">Zinc finger protein, putative</fullName>
    </submittedName>
</protein>
<dbReference type="InterPro" id="IPR013087">
    <property type="entry name" value="Znf_C2H2_type"/>
</dbReference>
<organism evidence="10 11">
    <name type="scientific">Bodo saltans</name>
    <name type="common">Flagellated protozoan</name>
    <dbReference type="NCBI Taxonomy" id="75058"/>
    <lineage>
        <taxon>Eukaryota</taxon>
        <taxon>Discoba</taxon>
        <taxon>Euglenozoa</taxon>
        <taxon>Kinetoplastea</taxon>
        <taxon>Metakinetoplastina</taxon>
        <taxon>Eubodonida</taxon>
        <taxon>Bodonidae</taxon>
        <taxon>Bodo</taxon>
    </lineage>
</organism>
<dbReference type="InterPro" id="IPR036236">
    <property type="entry name" value="Znf_C2H2_sf"/>
</dbReference>
<gene>
    <name evidence="10" type="ORF">BSAL_48040</name>
</gene>
<accession>A0A0S4JVS9</accession>
<feature type="compositionally biased region" description="Low complexity" evidence="8">
    <location>
        <begin position="70"/>
        <end position="85"/>
    </location>
</feature>
<keyword evidence="3" id="KW-0677">Repeat</keyword>
<dbReference type="GO" id="GO:0008270">
    <property type="term" value="F:zinc ion binding"/>
    <property type="evidence" value="ECO:0007669"/>
    <property type="project" value="UniProtKB-KW"/>
</dbReference>
<dbReference type="GO" id="GO:0005634">
    <property type="term" value="C:nucleus"/>
    <property type="evidence" value="ECO:0007669"/>
    <property type="project" value="UniProtKB-SubCell"/>
</dbReference>
<feature type="domain" description="C2H2-type" evidence="9">
    <location>
        <begin position="510"/>
        <end position="538"/>
    </location>
</feature>
<dbReference type="EMBL" id="CYKH01002245">
    <property type="protein sequence ID" value="CUG94409.1"/>
    <property type="molecule type" value="Genomic_DNA"/>
</dbReference>
<dbReference type="PROSITE" id="PS00028">
    <property type="entry name" value="ZINC_FINGER_C2H2_1"/>
    <property type="match status" value="4"/>
</dbReference>
<dbReference type="VEuPathDB" id="TriTrypDB:BSAL_48040"/>
<keyword evidence="11" id="KW-1185">Reference proteome</keyword>
<evidence type="ECO:0000259" key="9">
    <source>
        <dbReference type="PROSITE" id="PS50157"/>
    </source>
</evidence>
<evidence type="ECO:0000256" key="6">
    <source>
        <dbReference type="ARBA" id="ARBA00023242"/>
    </source>
</evidence>
<evidence type="ECO:0000256" key="3">
    <source>
        <dbReference type="ARBA" id="ARBA00022737"/>
    </source>
</evidence>
<evidence type="ECO:0000313" key="10">
    <source>
        <dbReference type="EMBL" id="CUG94409.1"/>
    </source>
</evidence>
<dbReference type="Gene3D" id="3.30.160.60">
    <property type="entry name" value="Classic Zinc Finger"/>
    <property type="match status" value="2"/>
</dbReference>
<dbReference type="PROSITE" id="PS50157">
    <property type="entry name" value="ZINC_FINGER_C2H2_2"/>
    <property type="match status" value="3"/>
</dbReference>
<evidence type="ECO:0000256" key="4">
    <source>
        <dbReference type="ARBA" id="ARBA00022771"/>
    </source>
</evidence>
<evidence type="ECO:0000256" key="7">
    <source>
        <dbReference type="PROSITE-ProRule" id="PRU00042"/>
    </source>
</evidence>
<evidence type="ECO:0000256" key="1">
    <source>
        <dbReference type="ARBA" id="ARBA00004123"/>
    </source>
</evidence>
<dbReference type="SUPFAM" id="SSF57667">
    <property type="entry name" value="beta-beta-alpha zinc fingers"/>
    <property type="match status" value="1"/>
</dbReference>
<dbReference type="PANTHER" id="PTHR24406">
    <property type="entry name" value="TRANSCRIPTIONAL REPRESSOR CTCFL-RELATED"/>
    <property type="match status" value="1"/>
</dbReference>
<feature type="compositionally biased region" description="Low complexity" evidence="8">
    <location>
        <begin position="634"/>
        <end position="644"/>
    </location>
</feature>
<evidence type="ECO:0000313" key="11">
    <source>
        <dbReference type="Proteomes" id="UP000051952"/>
    </source>
</evidence>
<keyword evidence="6" id="KW-0539">Nucleus</keyword>
<dbReference type="SMART" id="SM00355">
    <property type="entry name" value="ZnF_C2H2"/>
    <property type="match status" value="8"/>
</dbReference>
<feature type="region of interest" description="Disordered" evidence="8">
    <location>
        <begin position="63"/>
        <end position="85"/>
    </location>
</feature>
<evidence type="ECO:0000256" key="5">
    <source>
        <dbReference type="ARBA" id="ARBA00022833"/>
    </source>
</evidence>
<keyword evidence="5" id="KW-0862">Zinc</keyword>
<feature type="compositionally biased region" description="Polar residues" evidence="8">
    <location>
        <begin position="652"/>
        <end position="667"/>
    </location>
</feature>
<reference evidence="11" key="1">
    <citation type="submission" date="2015-09" db="EMBL/GenBank/DDBJ databases">
        <authorList>
            <consortium name="Pathogen Informatics"/>
        </authorList>
    </citation>
    <scope>NUCLEOTIDE SEQUENCE [LARGE SCALE GENOMIC DNA]</scope>
    <source>
        <strain evidence="11">Lake Konstanz</strain>
    </source>
</reference>